<protein>
    <recommendedName>
        <fullName evidence="4">RNA-directed RNA polymerase</fullName>
    </recommendedName>
</protein>
<organism evidence="2 3">
    <name type="scientific">Prorocentrum cordatum</name>
    <dbReference type="NCBI Taxonomy" id="2364126"/>
    <lineage>
        <taxon>Eukaryota</taxon>
        <taxon>Sar</taxon>
        <taxon>Alveolata</taxon>
        <taxon>Dinophyceae</taxon>
        <taxon>Prorocentrales</taxon>
        <taxon>Prorocentraceae</taxon>
        <taxon>Prorocentrum</taxon>
    </lineage>
</organism>
<evidence type="ECO:0000313" key="2">
    <source>
        <dbReference type="EMBL" id="CAK0909797.1"/>
    </source>
</evidence>
<dbReference type="Proteomes" id="UP001189429">
    <property type="component" value="Unassembled WGS sequence"/>
</dbReference>
<feature type="non-terminal residue" evidence="2">
    <location>
        <position position="1"/>
    </location>
</feature>
<feature type="region of interest" description="Disordered" evidence="1">
    <location>
        <begin position="865"/>
        <end position="892"/>
    </location>
</feature>
<sequence length="1083" mass="116407">EFVAQAKAAAKAALTAAAESFKASQAEVEFMDRVKKKRLPWPKFQLNQQEVLPPGSASRAASAAYLEGSQQAQPGTEDLGATAAARGAGRGGGAASSQQALHLHAEPVYLGTEAQEEIDALAGDVAIFPEARVGADGANDILEHLEFNGWTAVASPSRARQGSELAGGIGLAARAHLSVTSLRYVAAKKGQMVRLRVLDKKEWSPGPIGFQDMVAVNWRWMGQSILVVGMRLTSSVGVRSKVNLSKLARLAAIARCHGGPWAETGDWNSESRELQQAGWLGMLGATIRTLGDVDRTCTRSPSRMMGCVVCSRSFCAALDKVDSDQRGLELAQPFSLPGLPKKKADPSGKRSGQKANNHVGGFERGSARCAELPNECMVRNEMEDLFGECESSIEDGEVSEDSACEEAKAKPRKSEEVFDFESAARLFDEAAAKDLGAQCGAWMRACEHCFVAIVQVHPDKWRNYCSRGVGIHVVNVSAKLSADVPADGGQSIRCWGTLASYSLELQRCKKGKARWREVLRNVGGVREEQLQGLGVAALATAKKGKAPRQWRKKWASHFRRETIFEKLDITGEAATDEGGAIVAIEDFNNAIESMAKSKAKGIEQMGALACKRLPPGAWGGLRKLIEEVERMGAWPRQLMLALVSLLRKDAGGDRAIGSLPEVVKLWSKMRSECTIEWVAHMAGEWGAAVSGNSALQEALVRSFADEALEWAPMQVCAVTALPGPREFCDTLEPVLILKEGLRLGIPARALHLEMLSHSGTSICAGARRGVDFGGVALSVVLEKVSAKCEQICARSWVGDVATRMKDSRGGVVRQLSNAGVEFAAGAKKARLTSSTESALIGNDMGVVNEVALKLHSRNITVNVRSQAPDPGIDRGRGGVAGGKGKRAERAAHADRQVSGRCLTALLQVEIAKRGPAFGAAFALLDYWMHVIRGGKRAMVNALLDLDWGPKGPWHWVSGADEEFGGSDPTGLDGDLDISDLKQALSDAIERRQWTAAADHNAGKGLKEGADLLSARALIRKLEAKGECDEVGAQLALFTGGVWPWQRVADLGIEVEGVMRPRCGEDPDTWVRRMRGYKCNEIIE</sequence>
<reference evidence="2" key="1">
    <citation type="submission" date="2023-10" db="EMBL/GenBank/DDBJ databases">
        <authorList>
            <person name="Chen Y."/>
            <person name="Shah S."/>
            <person name="Dougan E. K."/>
            <person name="Thang M."/>
            <person name="Chan C."/>
        </authorList>
    </citation>
    <scope>NUCLEOTIDE SEQUENCE [LARGE SCALE GENOMIC DNA]</scope>
</reference>
<keyword evidence="3" id="KW-1185">Reference proteome</keyword>
<evidence type="ECO:0000313" key="3">
    <source>
        <dbReference type="Proteomes" id="UP001189429"/>
    </source>
</evidence>
<feature type="non-terminal residue" evidence="2">
    <location>
        <position position="1083"/>
    </location>
</feature>
<evidence type="ECO:0008006" key="4">
    <source>
        <dbReference type="Google" id="ProtNLM"/>
    </source>
</evidence>
<name>A0ABN9YAP9_9DINO</name>
<accession>A0ABN9YAP9</accession>
<feature type="region of interest" description="Disordered" evidence="1">
    <location>
        <begin position="332"/>
        <end position="359"/>
    </location>
</feature>
<dbReference type="EMBL" id="CAUYUJ010022262">
    <property type="protein sequence ID" value="CAK0909797.1"/>
    <property type="molecule type" value="Genomic_DNA"/>
</dbReference>
<comment type="caution">
    <text evidence="2">The sequence shown here is derived from an EMBL/GenBank/DDBJ whole genome shotgun (WGS) entry which is preliminary data.</text>
</comment>
<gene>
    <name evidence="2" type="ORF">PCOR1329_LOCUS84122</name>
</gene>
<proteinExistence type="predicted"/>
<evidence type="ECO:0000256" key="1">
    <source>
        <dbReference type="SAM" id="MobiDB-lite"/>
    </source>
</evidence>